<sequence length="120" mass="13911">MLGVVRMDETSKLVPINMKEIEIKLAWYLSNNRIVTEREVILESILENIRSMIVDELEGPYWGAEWKVDDKQISVLDILGEEVGIIVPQDGSFIDEFKNNSPKLIDYLNEKVKKIVQNNY</sequence>
<accession>A0A0R2CHR5</accession>
<dbReference type="EMBL" id="AYZE01000014">
    <property type="protein sequence ID" value="KRM90842.1"/>
    <property type="molecule type" value="Genomic_DNA"/>
</dbReference>
<dbReference type="AlphaFoldDB" id="A0A0R2CHR5"/>
<evidence type="ECO:0000313" key="2">
    <source>
        <dbReference type="Proteomes" id="UP000051131"/>
    </source>
</evidence>
<name>A0A0R2CHR5_9LACO</name>
<organism evidence="1 2">
    <name type="scientific">Liquorilactobacillus cacaonum DSM 21116</name>
    <dbReference type="NCBI Taxonomy" id="1423729"/>
    <lineage>
        <taxon>Bacteria</taxon>
        <taxon>Bacillati</taxon>
        <taxon>Bacillota</taxon>
        <taxon>Bacilli</taxon>
        <taxon>Lactobacillales</taxon>
        <taxon>Lactobacillaceae</taxon>
        <taxon>Liquorilactobacillus</taxon>
    </lineage>
</organism>
<proteinExistence type="predicted"/>
<comment type="caution">
    <text evidence="1">The sequence shown here is derived from an EMBL/GenBank/DDBJ whole genome shotgun (WGS) entry which is preliminary data.</text>
</comment>
<reference evidence="1 2" key="1">
    <citation type="journal article" date="2015" name="Genome Announc.">
        <title>Expanding the biotechnology potential of lactobacilli through comparative genomics of 213 strains and associated genera.</title>
        <authorList>
            <person name="Sun Z."/>
            <person name="Harris H.M."/>
            <person name="McCann A."/>
            <person name="Guo C."/>
            <person name="Argimon S."/>
            <person name="Zhang W."/>
            <person name="Yang X."/>
            <person name="Jeffery I.B."/>
            <person name="Cooney J.C."/>
            <person name="Kagawa T.F."/>
            <person name="Liu W."/>
            <person name="Song Y."/>
            <person name="Salvetti E."/>
            <person name="Wrobel A."/>
            <person name="Rasinkangas P."/>
            <person name="Parkhill J."/>
            <person name="Rea M.C."/>
            <person name="O'Sullivan O."/>
            <person name="Ritari J."/>
            <person name="Douillard F.P."/>
            <person name="Paul Ross R."/>
            <person name="Yang R."/>
            <person name="Briner A.E."/>
            <person name="Felis G.E."/>
            <person name="de Vos W.M."/>
            <person name="Barrangou R."/>
            <person name="Klaenhammer T.R."/>
            <person name="Caufield P.W."/>
            <person name="Cui Y."/>
            <person name="Zhang H."/>
            <person name="O'Toole P.W."/>
        </authorList>
    </citation>
    <scope>NUCLEOTIDE SEQUENCE [LARGE SCALE GENOMIC DNA]</scope>
    <source>
        <strain evidence="1 2">DSM 21116</strain>
    </source>
</reference>
<protein>
    <submittedName>
        <fullName evidence="1">Uncharacterized protein</fullName>
    </submittedName>
</protein>
<gene>
    <name evidence="1" type="ORF">FC80_GL000836</name>
</gene>
<dbReference type="STRING" id="1423729.FC80_GL000836"/>
<dbReference type="PATRIC" id="fig|1423729.3.peg.846"/>
<dbReference type="Proteomes" id="UP000051131">
    <property type="component" value="Unassembled WGS sequence"/>
</dbReference>
<keyword evidence="2" id="KW-1185">Reference proteome</keyword>
<evidence type="ECO:0000313" key="1">
    <source>
        <dbReference type="EMBL" id="KRM90842.1"/>
    </source>
</evidence>